<feature type="transmembrane region" description="Helical" evidence="2">
    <location>
        <begin position="144"/>
        <end position="163"/>
    </location>
</feature>
<protein>
    <submittedName>
        <fullName evidence="3">Uncharacterized protein</fullName>
    </submittedName>
</protein>
<keyword evidence="4" id="KW-1185">Reference proteome</keyword>
<dbReference type="Proteomes" id="UP001215598">
    <property type="component" value="Unassembled WGS sequence"/>
</dbReference>
<evidence type="ECO:0000256" key="1">
    <source>
        <dbReference type="SAM" id="MobiDB-lite"/>
    </source>
</evidence>
<reference evidence="3" key="1">
    <citation type="submission" date="2023-03" db="EMBL/GenBank/DDBJ databases">
        <title>Massive genome expansion in bonnet fungi (Mycena s.s.) driven by repeated elements and novel gene families across ecological guilds.</title>
        <authorList>
            <consortium name="Lawrence Berkeley National Laboratory"/>
            <person name="Harder C.B."/>
            <person name="Miyauchi S."/>
            <person name="Viragh M."/>
            <person name="Kuo A."/>
            <person name="Thoen E."/>
            <person name="Andreopoulos B."/>
            <person name="Lu D."/>
            <person name="Skrede I."/>
            <person name="Drula E."/>
            <person name="Henrissat B."/>
            <person name="Morin E."/>
            <person name="Kohler A."/>
            <person name="Barry K."/>
            <person name="LaButti K."/>
            <person name="Morin E."/>
            <person name="Salamov A."/>
            <person name="Lipzen A."/>
            <person name="Mereny Z."/>
            <person name="Hegedus B."/>
            <person name="Baldrian P."/>
            <person name="Stursova M."/>
            <person name="Weitz H."/>
            <person name="Taylor A."/>
            <person name="Grigoriev I.V."/>
            <person name="Nagy L.G."/>
            <person name="Martin F."/>
            <person name="Kauserud H."/>
        </authorList>
    </citation>
    <scope>NUCLEOTIDE SEQUENCE</scope>
    <source>
        <strain evidence="3">CBHHK182m</strain>
    </source>
</reference>
<gene>
    <name evidence="3" type="ORF">B0H16DRAFT_718639</name>
</gene>
<name>A0AAD7GSB6_9AGAR</name>
<accession>A0AAD7GSB6</accession>
<sequence>MKYTVDSGLFDHNWFVLSEDIIIACVQLVLYGVYIVLFILAVYTLARRKSAGKKLLLGYTWAMAVFETVQLVLGLVALWICARFVEGLVKQDVTGDFTSQPELVFLSRWLNTAQTIIFAGNNLVTDSLLLYRCFVIWGSNWRPVVFPGVLIACTFIIGCIASVDSSGVIVVPTTLFRLPYVFAALTNLVLVVLIGGRVWYTRQDARVVAGNELRKRYDTVIVMVLESGAMYFVVVVLLAIFASDPSGVTFDILESIAMHIVNNAPTLIIVRVGLEQNIQDTSKISPTNEARNTNPQPRADFSADQPRSPCA</sequence>
<feature type="compositionally biased region" description="Polar residues" evidence="1">
    <location>
        <begin position="281"/>
        <end position="296"/>
    </location>
</feature>
<keyword evidence="2" id="KW-0812">Transmembrane</keyword>
<dbReference type="AlphaFoldDB" id="A0AAD7GSB6"/>
<comment type="caution">
    <text evidence="3">The sequence shown here is derived from an EMBL/GenBank/DDBJ whole genome shotgun (WGS) entry which is preliminary data.</text>
</comment>
<organism evidence="3 4">
    <name type="scientific">Mycena metata</name>
    <dbReference type="NCBI Taxonomy" id="1033252"/>
    <lineage>
        <taxon>Eukaryota</taxon>
        <taxon>Fungi</taxon>
        <taxon>Dikarya</taxon>
        <taxon>Basidiomycota</taxon>
        <taxon>Agaricomycotina</taxon>
        <taxon>Agaricomycetes</taxon>
        <taxon>Agaricomycetidae</taxon>
        <taxon>Agaricales</taxon>
        <taxon>Marasmiineae</taxon>
        <taxon>Mycenaceae</taxon>
        <taxon>Mycena</taxon>
    </lineage>
</organism>
<proteinExistence type="predicted"/>
<feature type="transmembrane region" description="Helical" evidence="2">
    <location>
        <begin position="21"/>
        <end position="43"/>
    </location>
</feature>
<evidence type="ECO:0000313" key="4">
    <source>
        <dbReference type="Proteomes" id="UP001215598"/>
    </source>
</evidence>
<feature type="region of interest" description="Disordered" evidence="1">
    <location>
        <begin position="281"/>
        <end position="311"/>
    </location>
</feature>
<dbReference type="EMBL" id="JARKIB010000491">
    <property type="protein sequence ID" value="KAJ7704204.1"/>
    <property type="molecule type" value="Genomic_DNA"/>
</dbReference>
<keyword evidence="2" id="KW-1133">Transmembrane helix</keyword>
<keyword evidence="2" id="KW-0472">Membrane</keyword>
<evidence type="ECO:0000313" key="3">
    <source>
        <dbReference type="EMBL" id="KAJ7704204.1"/>
    </source>
</evidence>
<feature type="transmembrane region" description="Helical" evidence="2">
    <location>
        <begin position="55"/>
        <end position="80"/>
    </location>
</feature>
<feature type="transmembrane region" description="Helical" evidence="2">
    <location>
        <begin position="220"/>
        <end position="242"/>
    </location>
</feature>
<evidence type="ECO:0000256" key="2">
    <source>
        <dbReference type="SAM" id="Phobius"/>
    </source>
</evidence>
<feature type="transmembrane region" description="Helical" evidence="2">
    <location>
        <begin position="178"/>
        <end position="200"/>
    </location>
</feature>